<comment type="caution">
    <text evidence="1">The sequence shown here is derived from an EMBL/GenBank/DDBJ whole genome shotgun (WGS) entry which is preliminary data.</text>
</comment>
<gene>
    <name evidence="1" type="ORF">HCJ81_16765</name>
</gene>
<dbReference type="Proteomes" id="UP000565628">
    <property type="component" value="Unassembled WGS sequence"/>
</dbReference>
<dbReference type="AlphaFoldDB" id="A0A7X0ZXS6"/>
<evidence type="ECO:0000313" key="1">
    <source>
        <dbReference type="EMBL" id="MBC2312510.1"/>
    </source>
</evidence>
<protein>
    <submittedName>
        <fullName evidence="1">Uncharacterized protein</fullName>
    </submittedName>
</protein>
<sequence length="365" mass="42010">MNNIVRAMFDKVQYYNDVVINNISDADLEENLVQEYRQFSDILLHILHTSLEPIIVDEVTAEDKAETQFMLYALRMVSMNIKTYEAYLQDTSKTDLRIYRHVLTKDGFGTNDQWESITIKDMLDDHNLATAFISPIAFCDDSEYVYAEDASKQDAIKELGAKAINVSQMLQIYVDSIVKPVPFTTLHEQIFQKLNVFNDKIGFKLSYKSKGEDTLYEDFYTFYNGIYPVLRNTYNYDAIKDQSNPSLYAEGAILFQALLAVKENIDNYKLFLEGDNNAKMKKIILFTNGFHSGGKLSVKYADLKNETESKKAYAAGRRFKQPVGFIDADSSEEDFTANDLNDFQDLELTQLARIFEKAERAERED</sequence>
<name>A0A7X0ZXS6_9LIST</name>
<dbReference type="RefSeq" id="WP_185642508.1">
    <property type="nucleotide sequence ID" value="NZ_JAASWV010000040.1"/>
</dbReference>
<dbReference type="EMBL" id="JAASWV010000040">
    <property type="protein sequence ID" value="MBC2312510.1"/>
    <property type="molecule type" value="Genomic_DNA"/>
</dbReference>
<evidence type="ECO:0000313" key="2">
    <source>
        <dbReference type="Proteomes" id="UP000565628"/>
    </source>
</evidence>
<reference evidence="1 2" key="1">
    <citation type="submission" date="2020-03" db="EMBL/GenBank/DDBJ databases">
        <title>Soil Listeria distribution.</title>
        <authorList>
            <person name="Liao J."/>
            <person name="Wiedmann M."/>
        </authorList>
    </citation>
    <scope>NUCLEOTIDE SEQUENCE [LARGE SCALE GENOMIC DNA]</scope>
    <source>
        <strain evidence="1 2">FSL L7-0039</strain>
    </source>
</reference>
<accession>A0A7X0ZXS6</accession>
<proteinExistence type="predicted"/>
<organism evidence="1 2">
    <name type="scientific">Listeria booriae</name>
    <dbReference type="NCBI Taxonomy" id="1552123"/>
    <lineage>
        <taxon>Bacteria</taxon>
        <taxon>Bacillati</taxon>
        <taxon>Bacillota</taxon>
        <taxon>Bacilli</taxon>
        <taxon>Bacillales</taxon>
        <taxon>Listeriaceae</taxon>
        <taxon>Listeria</taxon>
    </lineage>
</organism>